<comment type="caution">
    <text evidence="2">The sequence shown here is derived from an EMBL/GenBank/DDBJ whole genome shotgun (WGS) entry which is preliminary data.</text>
</comment>
<dbReference type="Proteomes" id="UP001198242">
    <property type="component" value="Unassembled WGS sequence"/>
</dbReference>
<keyword evidence="3" id="KW-1185">Reference proteome</keyword>
<organism evidence="2 3">
    <name type="scientific">Hominilimicola fabiformis</name>
    <dbReference type="NCBI Taxonomy" id="2885356"/>
    <lineage>
        <taxon>Bacteria</taxon>
        <taxon>Bacillati</taxon>
        <taxon>Bacillota</taxon>
        <taxon>Clostridia</taxon>
        <taxon>Eubacteriales</taxon>
        <taxon>Oscillospiraceae</taxon>
        <taxon>Hominilimicola</taxon>
    </lineage>
</organism>
<name>A0AAE3E115_9FIRM</name>
<evidence type="ECO:0000313" key="3">
    <source>
        <dbReference type="Proteomes" id="UP001198242"/>
    </source>
</evidence>
<dbReference type="Pfam" id="PF12645">
    <property type="entry name" value="HTH_16"/>
    <property type="match status" value="1"/>
</dbReference>
<dbReference type="AlphaFoldDB" id="A0AAE3E115"/>
<dbReference type="InterPro" id="IPR024760">
    <property type="entry name" value="HTH_dom_conjug_TS-like"/>
</dbReference>
<protein>
    <submittedName>
        <fullName evidence="2">Helix-turn-helix domain-containing protein</fullName>
    </submittedName>
</protein>
<accession>A0AAE3E115</accession>
<dbReference type="EMBL" id="JAJEQM010000025">
    <property type="protein sequence ID" value="MCC2211754.1"/>
    <property type="molecule type" value="Genomic_DNA"/>
</dbReference>
<feature type="domain" description="Helix-turn-helix conjugative transposon-like" evidence="1">
    <location>
        <begin position="6"/>
        <end position="69"/>
    </location>
</feature>
<evidence type="ECO:0000259" key="1">
    <source>
        <dbReference type="Pfam" id="PF12645"/>
    </source>
</evidence>
<proteinExistence type="predicted"/>
<reference evidence="2 3" key="1">
    <citation type="submission" date="2021-10" db="EMBL/GenBank/DDBJ databases">
        <title>Anaerobic single-cell dispensing facilitates the cultivation of human gut bacteria.</title>
        <authorList>
            <person name="Afrizal A."/>
        </authorList>
    </citation>
    <scope>NUCLEOTIDE SEQUENCE [LARGE SCALE GENOMIC DNA]</scope>
    <source>
        <strain evidence="2 3">CLA-AA-H232</strain>
    </source>
</reference>
<gene>
    <name evidence="2" type="ORF">LKE05_13280</name>
</gene>
<evidence type="ECO:0000313" key="2">
    <source>
        <dbReference type="EMBL" id="MCC2211754.1"/>
    </source>
</evidence>
<sequence>MDLKNRTAEKAINGDCDAQILMLKRYERYINKVSMVTKKDRFGNLIRYVDEDFKAEIQMRYLEELLKCKVIKNDNNTK</sequence>